<dbReference type="PANTHER" id="PTHR47177:SF3">
    <property type="entry name" value="F18C1.6 PROTEIN"/>
    <property type="match status" value="1"/>
</dbReference>
<evidence type="ECO:0000256" key="4">
    <source>
        <dbReference type="PROSITE-ProRule" id="PRU00175"/>
    </source>
</evidence>
<dbReference type="EMBL" id="CAJNNW010035831">
    <property type="protein sequence ID" value="CAE8730338.1"/>
    <property type="molecule type" value="Genomic_DNA"/>
</dbReference>
<comment type="caution">
    <text evidence="8">The sequence shown here is derived from an EMBL/GenBank/DDBJ whole genome shotgun (WGS) entry which is preliminary data.</text>
</comment>
<dbReference type="Proteomes" id="UP000626109">
    <property type="component" value="Unassembled WGS sequence"/>
</dbReference>
<dbReference type="SUPFAM" id="SSF57903">
    <property type="entry name" value="FYVE/PHD zinc finger"/>
    <property type="match status" value="1"/>
</dbReference>
<dbReference type="PROSITE" id="PS50016">
    <property type="entry name" value="ZF_PHD_2"/>
    <property type="match status" value="1"/>
</dbReference>
<feature type="compositionally biased region" description="Polar residues" evidence="5">
    <location>
        <begin position="188"/>
        <end position="201"/>
    </location>
</feature>
<feature type="region of interest" description="Disordered" evidence="5">
    <location>
        <begin position="259"/>
        <end position="282"/>
    </location>
</feature>
<dbReference type="InterPro" id="IPR001965">
    <property type="entry name" value="Znf_PHD"/>
</dbReference>
<evidence type="ECO:0008006" key="10">
    <source>
        <dbReference type="Google" id="ProtNLM"/>
    </source>
</evidence>
<feature type="non-terminal residue" evidence="8">
    <location>
        <position position="1"/>
    </location>
</feature>
<evidence type="ECO:0000256" key="5">
    <source>
        <dbReference type="SAM" id="MobiDB-lite"/>
    </source>
</evidence>
<dbReference type="GO" id="GO:0008270">
    <property type="term" value="F:zinc ion binding"/>
    <property type="evidence" value="ECO:0007669"/>
    <property type="project" value="UniProtKB-KW"/>
</dbReference>
<name>A0A813LIU6_POLGL</name>
<dbReference type="PANTHER" id="PTHR47177">
    <property type="entry name" value="F18C1.6 PROTEIN"/>
    <property type="match status" value="1"/>
</dbReference>
<dbReference type="SMART" id="SM00184">
    <property type="entry name" value="RING"/>
    <property type="match status" value="2"/>
</dbReference>
<dbReference type="InterPro" id="IPR011011">
    <property type="entry name" value="Znf_FYVE_PHD"/>
</dbReference>
<reference evidence="8" key="1">
    <citation type="submission" date="2021-02" db="EMBL/GenBank/DDBJ databases">
        <authorList>
            <person name="Dougan E. K."/>
            <person name="Rhodes N."/>
            <person name="Thang M."/>
            <person name="Chan C."/>
        </authorList>
    </citation>
    <scope>NUCLEOTIDE SEQUENCE</scope>
</reference>
<feature type="compositionally biased region" description="Low complexity" evidence="5">
    <location>
        <begin position="202"/>
        <end position="215"/>
    </location>
</feature>
<evidence type="ECO:0000313" key="9">
    <source>
        <dbReference type="Proteomes" id="UP000626109"/>
    </source>
</evidence>
<feature type="domain" description="RING-type" evidence="7">
    <location>
        <begin position="40"/>
        <end position="82"/>
    </location>
</feature>
<protein>
    <recommendedName>
        <fullName evidence="10">Anaphase-promoting complex subunit 11</fullName>
    </recommendedName>
</protein>
<evidence type="ECO:0000256" key="3">
    <source>
        <dbReference type="ARBA" id="ARBA00022833"/>
    </source>
</evidence>
<dbReference type="InterPro" id="IPR019787">
    <property type="entry name" value="Znf_PHD-finger"/>
</dbReference>
<keyword evidence="1" id="KW-0479">Metal-binding</keyword>
<dbReference type="AlphaFoldDB" id="A0A813LIU6"/>
<gene>
    <name evidence="8" type="ORF">PGLA2088_LOCUS45706</name>
</gene>
<evidence type="ECO:0000313" key="8">
    <source>
        <dbReference type="EMBL" id="CAE8730338.1"/>
    </source>
</evidence>
<evidence type="ECO:0000259" key="6">
    <source>
        <dbReference type="PROSITE" id="PS50016"/>
    </source>
</evidence>
<organism evidence="8 9">
    <name type="scientific">Polarella glacialis</name>
    <name type="common">Dinoflagellate</name>
    <dbReference type="NCBI Taxonomy" id="89957"/>
    <lineage>
        <taxon>Eukaryota</taxon>
        <taxon>Sar</taxon>
        <taxon>Alveolata</taxon>
        <taxon>Dinophyceae</taxon>
        <taxon>Suessiales</taxon>
        <taxon>Suessiaceae</taxon>
        <taxon>Polarella</taxon>
    </lineage>
</organism>
<sequence length="359" mass="38390">APKKRKAPACRARAQKVIERDVLTESVPDFARCRGDGEVCGACLLQVEADAQVGLVDNCRHVFHYECVDRWSQTENTCPQCKLRFFWLAAYCPGGQRKSLRKVERKDQEGQEDDGFEDISICEKCKEVGDEGELLLCDGMHGTCNATFHFACVGLTCVPHRSWFCPDCVDRGFDTDARGVRGKARITPSPTQEESTPLPRTSSASSGSGSFAAEPPSAPQGPAFATAIGGAVAEKQAVAGSSDAEPCVARLRSELQAAAVSNMTRGRPSDRGRGRGRSQGLPSQLRLSALACVTPAVEVPTFQATAAQAGGEGGAREGLFASFVQRRRARTAAQGDSSSSFIKLSPTYEDDFMGGQAKS</sequence>
<dbReference type="Pfam" id="PF13639">
    <property type="entry name" value="zf-RING_2"/>
    <property type="match status" value="1"/>
</dbReference>
<dbReference type="PROSITE" id="PS50089">
    <property type="entry name" value="ZF_RING_2"/>
    <property type="match status" value="1"/>
</dbReference>
<keyword evidence="2 4" id="KW-0863">Zinc-finger</keyword>
<accession>A0A813LIU6</accession>
<keyword evidence="3" id="KW-0862">Zinc</keyword>
<dbReference type="SUPFAM" id="SSF57850">
    <property type="entry name" value="RING/U-box"/>
    <property type="match status" value="1"/>
</dbReference>
<evidence type="ECO:0000256" key="2">
    <source>
        <dbReference type="ARBA" id="ARBA00022771"/>
    </source>
</evidence>
<evidence type="ECO:0000256" key="1">
    <source>
        <dbReference type="ARBA" id="ARBA00022723"/>
    </source>
</evidence>
<dbReference type="InterPro" id="IPR013083">
    <property type="entry name" value="Znf_RING/FYVE/PHD"/>
</dbReference>
<proteinExistence type="predicted"/>
<dbReference type="InterPro" id="IPR001841">
    <property type="entry name" value="Znf_RING"/>
</dbReference>
<dbReference type="Gene3D" id="3.30.40.10">
    <property type="entry name" value="Zinc/RING finger domain, C3HC4 (zinc finger)"/>
    <property type="match status" value="2"/>
</dbReference>
<evidence type="ECO:0000259" key="7">
    <source>
        <dbReference type="PROSITE" id="PS50089"/>
    </source>
</evidence>
<dbReference type="SMART" id="SM00249">
    <property type="entry name" value="PHD"/>
    <property type="match status" value="1"/>
</dbReference>
<feature type="domain" description="PHD-type" evidence="6">
    <location>
        <begin position="119"/>
        <end position="171"/>
    </location>
</feature>
<feature type="region of interest" description="Disordered" evidence="5">
    <location>
        <begin position="179"/>
        <end position="224"/>
    </location>
</feature>